<name>A0AAQ3W980_9ENTE</name>
<keyword evidence="1" id="KW-0472">Membrane</keyword>
<reference evidence="3" key="1">
    <citation type="submission" date="2017-05" db="EMBL/GenBank/DDBJ databases">
        <title>The Genome Sequence of EEnterococcus faecalis 9F2_4866.</title>
        <authorList>
            <consortium name="The Broad Institute Genomics Platform"/>
            <consortium name="The Broad Institute Genomic Center for Infectious Diseases"/>
            <person name="Earl A."/>
            <person name="Manson A."/>
            <person name="Schwartman J."/>
            <person name="Gilmore M."/>
            <person name="Abouelleil A."/>
            <person name="Cao P."/>
            <person name="Chapman S."/>
            <person name="Cusick C."/>
            <person name="Shea T."/>
            <person name="Young S."/>
            <person name="Neafsey D."/>
            <person name="Nusbaum C."/>
            <person name="Birren B."/>
        </authorList>
    </citation>
    <scope>NUCLEOTIDE SEQUENCE [LARGE SCALE GENOMIC DNA]</scope>
    <source>
        <strain evidence="3">7F3_DIV0205</strain>
    </source>
</reference>
<feature type="transmembrane region" description="Helical" evidence="1">
    <location>
        <begin position="21"/>
        <end position="44"/>
    </location>
</feature>
<keyword evidence="1" id="KW-1133">Transmembrane helix</keyword>
<protein>
    <submittedName>
        <fullName evidence="2">Uncharacterized protein</fullName>
    </submittedName>
</protein>
<accession>A0AAQ3W980</accession>
<keyword evidence="3" id="KW-1185">Reference proteome</keyword>
<keyword evidence="1" id="KW-0812">Transmembrane</keyword>
<dbReference type="EMBL" id="CP147244">
    <property type="protein sequence ID" value="WYK00902.1"/>
    <property type="molecule type" value="Genomic_DNA"/>
</dbReference>
<evidence type="ECO:0000313" key="2">
    <source>
        <dbReference type="EMBL" id="WYK00902.1"/>
    </source>
</evidence>
<dbReference type="Proteomes" id="UP000194948">
    <property type="component" value="Chromosome"/>
</dbReference>
<evidence type="ECO:0000313" key="3">
    <source>
        <dbReference type="Proteomes" id="UP000194948"/>
    </source>
</evidence>
<gene>
    <name evidence="2" type="ORF">A5821_002028</name>
</gene>
<dbReference type="AlphaFoldDB" id="A0AAQ3W980"/>
<dbReference type="RefSeq" id="WP_086314457.1">
    <property type="nucleotide sequence ID" value="NZ_CP147244.1"/>
</dbReference>
<evidence type="ECO:0000256" key="1">
    <source>
        <dbReference type="SAM" id="Phobius"/>
    </source>
</evidence>
<proteinExistence type="predicted"/>
<organism evidence="2 3">
    <name type="scientific">Candidatus Enterococcus palustris</name>
    <dbReference type="NCBI Taxonomy" id="1834189"/>
    <lineage>
        <taxon>Bacteria</taxon>
        <taxon>Bacillati</taxon>
        <taxon>Bacillota</taxon>
        <taxon>Bacilli</taxon>
        <taxon>Lactobacillales</taxon>
        <taxon>Enterococcaceae</taxon>
        <taxon>Enterococcus</taxon>
    </lineage>
</organism>
<sequence length="179" mass="19986">MTKRKSDHSKKQVKKQQLSKLKYQIIGGSFAVVLCIGVFVFFFLSQRAEESYAVDDNAVSYEVAIKKPDGIEGNAITFPAYADTKIQKSTEDFPVVLANPDFNKAYIKFIITIDDNKIPLLTTGLVEPGKAIIGIPLPKDLKEGDHKIYIEMLGYSQVKEPTRLSGTKTSFTLTIVDYE</sequence>
<reference evidence="2 3" key="2">
    <citation type="submission" date="2024-03" db="EMBL/GenBank/DDBJ databases">
        <title>The Genome Sequence of Enterococcus sp. DIV0205d.</title>
        <authorList>
            <consortium name="The Broad Institute Genomics Platform"/>
            <consortium name="The Broad Institute Microbial Omics Core"/>
            <consortium name="The Broad Institute Genomic Center for Infectious Diseases"/>
            <person name="Earl A."/>
            <person name="Manson A."/>
            <person name="Gilmore M."/>
            <person name="Schwartman J."/>
            <person name="Shea T."/>
            <person name="Abouelleil A."/>
            <person name="Cao P."/>
            <person name="Chapman S."/>
            <person name="Cusick C."/>
            <person name="Young S."/>
            <person name="Neafsey D."/>
            <person name="Nusbaum C."/>
            <person name="Birren B."/>
        </authorList>
    </citation>
    <scope>NUCLEOTIDE SEQUENCE [LARGE SCALE GENOMIC DNA]</scope>
    <source>
        <strain evidence="2 3">7F3_DIV0205</strain>
    </source>
</reference>